<dbReference type="PROSITE" id="PS50294">
    <property type="entry name" value="WD_REPEATS_REGION"/>
    <property type="match status" value="3"/>
</dbReference>
<dbReference type="STRING" id="857342.A0A2T3B0A4"/>
<dbReference type="Gene3D" id="1.20.1280.50">
    <property type="match status" value="1"/>
</dbReference>
<feature type="compositionally biased region" description="Basic and acidic residues" evidence="5">
    <location>
        <begin position="20"/>
        <end position="31"/>
    </location>
</feature>
<protein>
    <recommendedName>
        <fullName evidence="6">F-box domain-containing protein</fullName>
    </recommendedName>
</protein>
<organism evidence="7 8">
    <name type="scientific">Amorphotheca resinae ATCC 22711</name>
    <dbReference type="NCBI Taxonomy" id="857342"/>
    <lineage>
        <taxon>Eukaryota</taxon>
        <taxon>Fungi</taxon>
        <taxon>Dikarya</taxon>
        <taxon>Ascomycota</taxon>
        <taxon>Pezizomycotina</taxon>
        <taxon>Leotiomycetes</taxon>
        <taxon>Helotiales</taxon>
        <taxon>Amorphothecaceae</taxon>
        <taxon>Amorphotheca</taxon>
    </lineage>
</organism>
<keyword evidence="8" id="KW-1185">Reference proteome</keyword>
<dbReference type="SUPFAM" id="SSF81383">
    <property type="entry name" value="F-box domain"/>
    <property type="match status" value="1"/>
</dbReference>
<dbReference type="EMBL" id="KZ679012">
    <property type="protein sequence ID" value="PSS16839.1"/>
    <property type="molecule type" value="Genomic_DNA"/>
</dbReference>
<evidence type="ECO:0000256" key="1">
    <source>
        <dbReference type="ARBA" id="ARBA00007968"/>
    </source>
</evidence>
<proteinExistence type="inferred from homology"/>
<dbReference type="Pfam" id="PF12937">
    <property type="entry name" value="F-box-like"/>
    <property type="match status" value="1"/>
</dbReference>
<evidence type="ECO:0000259" key="6">
    <source>
        <dbReference type="PROSITE" id="PS50181"/>
    </source>
</evidence>
<feature type="region of interest" description="Disordered" evidence="5">
    <location>
        <begin position="1"/>
        <end position="87"/>
    </location>
</feature>
<dbReference type="PROSITE" id="PS50082">
    <property type="entry name" value="WD_REPEATS_2"/>
    <property type="match status" value="5"/>
</dbReference>
<dbReference type="CDD" id="cd00200">
    <property type="entry name" value="WD40"/>
    <property type="match status" value="1"/>
</dbReference>
<dbReference type="InterPro" id="IPR036047">
    <property type="entry name" value="F-box-like_dom_sf"/>
</dbReference>
<feature type="repeat" description="WD" evidence="4">
    <location>
        <begin position="572"/>
        <end position="613"/>
    </location>
</feature>
<dbReference type="RefSeq" id="XP_024720347.1">
    <property type="nucleotide sequence ID" value="XM_024864158.1"/>
</dbReference>
<feature type="compositionally biased region" description="Basic and acidic residues" evidence="5">
    <location>
        <begin position="66"/>
        <end position="83"/>
    </location>
</feature>
<keyword evidence="3" id="KW-0677">Repeat</keyword>
<dbReference type="InterPro" id="IPR001810">
    <property type="entry name" value="F-box_dom"/>
</dbReference>
<dbReference type="InterPro" id="IPR001680">
    <property type="entry name" value="WD40_rpt"/>
</dbReference>
<evidence type="ECO:0000256" key="2">
    <source>
        <dbReference type="ARBA" id="ARBA00022574"/>
    </source>
</evidence>
<evidence type="ECO:0000313" key="8">
    <source>
        <dbReference type="Proteomes" id="UP000241818"/>
    </source>
</evidence>
<evidence type="ECO:0000313" key="7">
    <source>
        <dbReference type="EMBL" id="PSS16839.1"/>
    </source>
</evidence>
<evidence type="ECO:0000256" key="5">
    <source>
        <dbReference type="SAM" id="MobiDB-lite"/>
    </source>
</evidence>
<accession>A0A2T3B0A4</accession>
<dbReference type="InterPro" id="IPR050995">
    <property type="entry name" value="WD-F-box_domain-protein"/>
</dbReference>
<dbReference type="Proteomes" id="UP000241818">
    <property type="component" value="Unassembled WGS sequence"/>
</dbReference>
<dbReference type="InterPro" id="IPR015943">
    <property type="entry name" value="WD40/YVTN_repeat-like_dom_sf"/>
</dbReference>
<dbReference type="AlphaFoldDB" id="A0A2T3B0A4"/>
<dbReference type="PROSITE" id="PS00678">
    <property type="entry name" value="WD_REPEATS_1"/>
    <property type="match status" value="3"/>
</dbReference>
<dbReference type="InParanoid" id="A0A2T3B0A4"/>
<feature type="compositionally biased region" description="Polar residues" evidence="5">
    <location>
        <begin position="39"/>
        <end position="50"/>
    </location>
</feature>
<dbReference type="InterPro" id="IPR019775">
    <property type="entry name" value="WD40_repeat_CS"/>
</dbReference>
<dbReference type="PROSITE" id="PS50181">
    <property type="entry name" value="FBOX"/>
    <property type="match status" value="1"/>
</dbReference>
<feature type="domain" description="F-box" evidence="6">
    <location>
        <begin position="225"/>
        <end position="271"/>
    </location>
</feature>
<dbReference type="GeneID" id="36572239"/>
<keyword evidence="2 4" id="KW-0853">WD repeat</keyword>
<comment type="similarity">
    <text evidence="1">Belongs to the WD repeat MET30/SCONB/SCON-2 family.</text>
</comment>
<dbReference type="InterPro" id="IPR036322">
    <property type="entry name" value="WD40_repeat_dom_sf"/>
</dbReference>
<dbReference type="OrthoDB" id="19711at2759"/>
<evidence type="ECO:0000256" key="3">
    <source>
        <dbReference type="ARBA" id="ARBA00022737"/>
    </source>
</evidence>
<dbReference type="Gene3D" id="2.130.10.10">
    <property type="entry name" value="YVTN repeat-like/Quinoprotein amine dehydrogenase"/>
    <property type="match status" value="2"/>
</dbReference>
<gene>
    <name evidence="7" type="ORF">M430DRAFT_19807</name>
</gene>
<evidence type="ECO:0000256" key="4">
    <source>
        <dbReference type="PROSITE-ProRule" id="PRU00221"/>
    </source>
</evidence>
<reference evidence="7 8" key="1">
    <citation type="journal article" date="2018" name="New Phytol.">
        <title>Comparative genomics and transcriptomics depict ericoid mycorrhizal fungi as versatile saprotrophs and plant mutualists.</title>
        <authorList>
            <person name="Martino E."/>
            <person name="Morin E."/>
            <person name="Grelet G.A."/>
            <person name="Kuo A."/>
            <person name="Kohler A."/>
            <person name="Daghino S."/>
            <person name="Barry K.W."/>
            <person name="Cichocki N."/>
            <person name="Clum A."/>
            <person name="Dockter R.B."/>
            <person name="Hainaut M."/>
            <person name="Kuo R.C."/>
            <person name="LaButti K."/>
            <person name="Lindahl B.D."/>
            <person name="Lindquist E.A."/>
            <person name="Lipzen A."/>
            <person name="Khouja H.R."/>
            <person name="Magnuson J."/>
            <person name="Murat C."/>
            <person name="Ohm R.A."/>
            <person name="Singer S.W."/>
            <person name="Spatafora J.W."/>
            <person name="Wang M."/>
            <person name="Veneault-Fourrey C."/>
            <person name="Henrissat B."/>
            <person name="Grigoriev I.V."/>
            <person name="Martin F.M."/>
            <person name="Perotto S."/>
        </authorList>
    </citation>
    <scope>NUCLEOTIDE SEQUENCE [LARGE SCALE GENOMIC DNA]</scope>
    <source>
        <strain evidence="7 8">ATCC 22711</strain>
    </source>
</reference>
<feature type="repeat" description="WD" evidence="4">
    <location>
        <begin position="490"/>
        <end position="529"/>
    </location>
</feature>
<dbReference type="Pfam" id="PF00400">
    <property type="entry name" value="WD40"/>
    <property type="match status" value="6"/>
</dbReference>
<dbReference type="PANTHER" id="PTHR14604:SF4">
    <property type="entry name" value="F-BOX DOMAIN-CONTAINING PROTEIN"/>
    <property type="match status" value="1"/>
</dbReference>
<dbReference type="SUPFAM" id="SSF50978">
    <property type="entry name" value="WD40 repeat-like"/>
    <property type="match status" value="1"/>
</dbReference>
<dbReference type="SMART" id="SM00320">
    <property type="entry name" value="WD40"/>
    <property type="match status" value="6"/>
</dbReference>
<dbReference type="InterPro" id="IPR020472">
    <property type="entry name" value="WD40_PAC1"/>
</dbReference>
<feature type="repeat" description="WD" evidence="4">
    <location>
        <begin position="530"/>
        <end position="571"/>
    </location>
</feature>
<dbReference type="PRINTS" id="PR00320">
    <property type="entry name" value="GPROTEINBRPT"/>
</dbReference>
<sequence>MARVFPIEEWAPNQLSQSPNHHDQTSWHDSFETSEEPVSRSNLKSSQRSLPSRGESDLAAGLQHLSLDDNREQSREHGKKEGGIRGLLRRASVSIKSKRQRRHSHAVESRPSTASAPWLHRLREAASFSRHSKMVHPDFDYEEDDVGACDDLTSPIPGYGDAPPIIPHGSGGAAARATAAAQNEFYERHRHLLSAEDQWGDRESGIGIAMTTEPASRKETTISRIDFISLLPVELAIQILAHLDHRTLYNTALVSQSWARVSRSQHVWREAFLREKSKTYATSAPVKPGSGLGLPPIRPDSDWNHLYRMRQQLEHNWREGKADAVYLNGHLDSIYCVQFDESKIITGSRDKTIRVWDLKTYTCQLVIGPPEVVENPAIMTGEDGAPLHYATMMDASRQAECIPKAVSFPIYHNQSILCLQYDENILVTGSSDSTCIVYDIKKGYEPIQQLRHHVAAVLDLAFDERYIVTCSKDVSICVWDRATGAMLKQLRGHEGPVNAVQMRGNTIVSCSGDFTVKLWNIDTGRNIREFSGHTKGLACSQFSDDSRFIASAGNDKVIRIWDANTGECLQKIEAHENLVRSLHIDSVSGRLISGSYDQDIKVFEMESGRLLLDFPKWHSSWVLGAKSDYRRIISTGQDPKILIMDFGASIPGIELLESTR</sequence>
<feature type="repeat" description="WD" evidence="4">
    <location>
        <begin position="450"/>
        <end position="489"/>
    </location>
</feature>
<dbReference type="PANTHER" id="PTHR14604">
    <property type="entry name" value="WD40 REPEAT PF20"/>
    <property type="match status" value="1"/>
</dbReference>
<name>A0A2T3B0A4_AMORE</name>
<feature type="repeat" description="WD" evidence="4">
    <location>
        <begin position="327"/>
        <end position="360"/>
    </location>
</feature>